<name>A2DVK0_TRIV3</name>
<dbReference type="RefSeq" id="XP_001327765.1">
    <property type="nucleotide sequence ID" value="XM_001327730.1"/>
</dbReference>
<sequence length="313" mass="35467">MEYHEHYYSKTFPPEDPYFSGGMISIDAKFLGGTINTRGNQGSLKLMAKDYGIILKGDENTQSFFYRGKTFALKLKSDKTFILFKNIDDNTLIVSNSSVSFTKQLSFSQDNKDWLESISIGLYDRKPSVNWSINTNFGLISFGYHNGEGKMLAAYLNPRYKVYSGITFNKGPSFPSFTGFKYKIFPRPVKSTVLQLNLCLHNDVSESISMGIKNLYSKHLNSYFSLYYDIVSNSRTIIADFIPDKPVSGRLFITNDTTTCTVSAQVTPKFEFSMSQNLTYIGKPNLSFKFGLGTFPVRKSLDELFSSKFSNFC</sequence>
<dbReference type="AlphaFoldDB" id="A2DVK0"/>
<reference evidence="1" key="2">
    <citation type="journal article" date="2007" name="Science">
        <title>Draft genome sequence of the sexually transmitted pathogen Trichomonas vaginalis.</title>
        <authorList>
            <person name="Carlton J.M."/>
            <person name="Hirt R.P."/>
            <person name="Silva J.C."/>
            <person name="Delcher A.L."/>
            <person name="Schatz M."/>
            <person name="Zhao Q."/>
            <person name="Wortman J.R."/>
            <person name="Bidwell S.L."/>
            <person name="Alsmark U.C.M."/>
            <person name="Besteiro S."/>
            <person name="Sicheritz-Ponten T."/>
            <person name="Noel C.J."/>
            <person name="Dacks J.B."/>
            <person name="Foster P.G."/>
            <person name="Simillion C."/>
            <person name="Van de Peer Y."/>
            <person name="Miranda-Saavedra D."/>
            <person name="Barton G.J."/>
            <person name="Westrop G.D."/>
            <person name="Mueller S."/>
            <person name="Dessi D."/>
            <person name="Fiori P.L."/>
            <person name="Ren Q."/>
            <person name="Paulsen I."/>
            <person name="Zhang H."/>
            <person name="Bastida-Corcuera F.D."/>
            <person name="Simoes-Barbosa A."/>
            <person name="Brown M.T."/>
            <person name="Hayes R.D."/>
            <person name="Mukherjee M."/>
            <person name="Okumura C.Y."/>
            <person name="Schneider R."/>
            <person name="Smith A.J."/>
            <person name="Vanacova S."/>
            <person name="Villalvazo M."/>
            <person name="Haas B.J."/>
            <person name="Pertea M."/>
            <person name="Feldblyum T.V."/>
            <person name="Utterback T.R."/>
            <person name="Shu C.L."/>
            <person name="Osoegawa K."/>
            <person name="de Jong P.J."/>
            <person name="Hrdy I."/>
            <person name="Horvathova L."/>
            <person name="Zubacova Z."/>
            <person name="Dolezal P."/>
            <person name="Malik S.B."/>
            <person name="Logsdon J.M. Jr."/>
            <person name="Henze K."/>
            <person name="Gupta A."/>
            <person name="Wang C.C."/>
            <person name="Dunne R.L."/>
            <person name="Upcroft J.A."/>
            <person name="Upcroft P."/>
            <person name="White O."/>
            <person name="Salzberg S.L."/>
            <person name="Tang P."/>
            <person name="Chiu C.-H."/>
            <person name="Lee Y.-S."/>
            <person name="Embley T.M."/>
            <person name="Coombs G.H."/>
            <person name="Mottram J.C."/>
            <person name="Tachezy J."/>
            <person name="Fraser-Liggett C.M."/>
            <person name="Johnson P.J."/>
        </authorList>
    </citation>
    <scope>NUCLEOTIDE SEQUENCE [LARGE SCALE GENOMIC DNA]</scope>
    <source>
        <strain evidence="1">G3</strain>
    </source>
</reference>
<evidence type="ECO:0000313" key="1">
    <source>
        <dbReference type="EMBL" id="EAY15542.1"/>
    </source>
</evidence>
<keyword evidence="2" id="KW-1185">Reference proteome</keyword>
<dbReference type="VEuPathDB" id="TrichDB:TVAG_495570"/>
<gene>
    <name evidence="1" type="ORF">TVAG_495570</name>
</gene>
<reference evidence="1" key="1">
    <citation type="submission" date="2006-10" db="EMBL/GenBank/DDBJ databases">
        <authorList>
            <person name="Amadeo P."/>
            <person name="Zhao Q."/>
            <person name="Wortman J."/>
            <person name="Fraser-Liggett C."/>
            <person name="Carlton J."/>
        </authorList>
    </citation>
    <scope>NUCLEOTIDE SEQUENCE</scope>
    <source>
        <strain evidence="1">G3</strain>
    </source>
</reference>
<evidence type="ECO:0000313" key="2">
    <source>
        <dbReference type="Proteomes" id="UP000001542"/>
    </source>
</evidence>
<dbReference type="KEGG" id="tva:4773545"/>
<dbReference type="Proteomes" id="UP000001542">
    <property type="component" value="Unassembled WGS sequence"/>
</dbReference>
<dbReference type="EMBL" id="DS113254">
    <property type="protein sequence ID" value="EAY15542.1"/>
    <property type="molecule type" value="Genomic_DNA"/>
</dbReference>
<accession>A2DVK0</accession>
<protein>
    <submittedName>
        <fullName evidence="1">Uncharacterized protein</fullName>
    </submittedName>
</protein>
<dbReference type="VEuPathDB" id="TrichDB:TVAGG3_0275640"/>
<dbReference type="InParanoid" id="A2DVK0"/>
<proteinExistence type="predicted"/>
<organism evidence="1 2">
    <name type="scientific">Trichomonas vaginalis (strain ATCC PRA-98 / G3)</name>
    <dbReference type="NCBI Taxonomy" id="412133"/>
    <lineage>
        <taxon>Eukaryota</taxon>
        <taxon>Metamonada</taxon>
        <taxon>Parabasalia</taxon>
        <taxon>Trichomonadida</taxon>
        <taxon>Trichomonadidae</taxon>
        <taxon>Trichomonas</taxon>
    </lineage>
</organism>